<gene>
    <name evidence="10" type="ORF">EMPS_01896</name>
</gene>
<evidence type="ECO:0000259" key="9">
    <source>
        <dbReference type="PROSITE" id="PS50941"/>
    </source>
</evidence>
<evidence type="ECO:0000256" key="6">
    <source>
        <dbReference type="PROSITE-ProRule" id="PRU00261"/>
    </source>
</evidence>
<protein>
    <submittedName>
        <fullName evidence="10">Origin recognition complex subunit 2</fullName>
    </submittedName>
</protein>
<evidence type="ECO:0000256" key="2">
    <source>
        <dbReference type="ARBA" id="ARBA00007421"/>
    </source>
</evidence>
<feature type="region of interest" description="Disordered" evidence="7">
    <location>
        <begin position="292"/>
        <end position="313"/>
    </location>
</feature>
<reference evidence="10" key="1">
    <citation type="submission" date="2021-11" db="EMBL/GenBank/DDBJ databases">
        <authorList>
            <person name="Herlambang A."/>
            <person name="Guo Y."/>
            <person name="Takashima Y."/>
            <person name="Nishizawa T."/>
        </authorList>
    </citation>
    <scope>NUCLEOTIDE SEQUENCE</scope>
    <source>
        <strain evidence="10">E1425</strain>
    </source>
</reference>
<dbReference type="GO" id="GO:0005664">
    <property type="term" value="C:nuclear origin of replication recognition complex"/>
    <property type="evidence" value="ECO:0007669"/>
    <property type="project" value="TreeGrafter"/>
</dbReference>
<dbReference type="OrthoDB" id="346673at2759"/>
<dbReference type="InterPro" id="IPR001002">
    <property type="entry name" value="Chitin-bd_1"/>
</dbReference>
<feature type="chain" id="PRO_5040471828" evidence="8">
    <location>
        <begin position="19"/>
        <end position="788"/>
    </location>
</feature>
<evidence type="ECO:0000313" key="11">
    <source>
        <dbReference type="Proteomes" id="UP000827284"/>
    </source>
</evidence>
<dbReference type="InterPro" id="IPR007220">
    <property type="entry name" value="ORC2"/>
</dbReference>
<feature type="compositionally biased region" description="Acidic residues" evidence="7">
    <location>
        <begin position="399"/>
        <end position="422"/>
    </location>
</feature>
<feature type="signal peptide" evidence="8">
    <location>
        <begin position="1"/>
        <end position="18"/>
    </location>
</feature>
<keyword evidence="3 6" id="KW-0147">Chitin-binding</keyword>
<dbReference type="GO" id="GO:0003688">
    <property type="term" value="F:DNA replication origin binding"/>
    <property type="evidence" value="ECO:0007669"/>
    <property type="project" value="TreeGrafter"/>
</dbReference>
<comment type="similarity">
    <text evidence="2">Belongs to the ORC2 family.</text>
</comment>
<comment type="caution">
    <text evidence="10">The sequence shown here is derived from an EMBL/GenBank/DDBJ whole genome shotgun (WGS) entry which is preliminary data.</text>
</comment>
<dbReference type="PROSITE" id="PS50941">
    <property type="entry name" value="CHIT_BIND_I_2"/>
    <property type="match status" value="1"/>
</dbReference>
<comment type="caution">
    <text evidence="6">Lacks conserved residue(s) required for the propagation of feature annotation.</text>
</comment>
<feature type="compositionally biased region" description="Low complexity" evidence="7">
    <location>
        <begin position="131"/>
        <end position="144"/>
    </location>
</feature>
<evidence type="ECO:0000256" key="4">
    <source>
        <dbReference type="ARBA" id="ARBA00022705"/>
    </source>
</evidence>
<sequence length="788" mass="85624">MRFQFLMLLATVATVALAREDTAELCTGSLSCDAGYCCSSHGFCGRSAMHCGHSSGCNSDKGNCGVVLLDKQDMPHVITYDELSQGTISHLAETLASEGSHVSPEEAKASTTIESILRQGLAEKEKMLASNPKPAVPAAVNNPVPEEKKDEVTKVTTPAKTNQATKYGADIAAMAVAAAVLFLHDAEKESALAKKFKKIALPHSQRRKRTLALNSGLTVSSSTDQHQHSSRGNHAISKPLGGSKDQKRLQETEADLALQDIFLPSSSSTTLRPSATSKTSAASAGTAAVAKADTAAEGSEGQVGTENTKHVRGREVFGFQTGRKKTAGLKALIEAQLPQKDDAPAKHPGKGKASAATSASTTANSNASAKNKGSVSERMAKRRRVAGTISQMNKVTSSDEGEDEDDESDESDGEAEDEDDEMNGSIARDATQAHKKSIFEEDEMGAERYFQDLYQKSQTSNNTLSSLPTLERADYTMAMKQAPVKHAEEKEILNMLYEEQFQQWYFELRSGFNLLVYGYGSKRLLLTKFATTILTDAPLLIVNGYFPTLTIKDILDRISAKTMKYIGPTGTLSEQLAFIHAYFRQPDRAVKKIYLLIHNIDGPSLRSEKVQSALSVLASCPSIHLIASVDHINANILWDAVKAARFRWVWHELTTFSPYTAETSYENSIMVQQQDLGPRGIQYVLASLTSNGKGLFRILAEHQIQAELEGIEAGTSISGKTEYGMAYNALFKKCQENFLVSNAVTFKTQLTEFRDHRIVQSRKGGDGVEILTIPLSASVLEGILEQMS</sequence>
<evidence type="ECO:0000256" key="1">
    <source>
        <dbReference type="ARBA" id="ARBA00004123"/>
    </source>
</evidence>
<dbReference type="PANTHER" id="PTHR14052:SF0">
    <property type="entry name" value="ORIGIN RECOGNITION COMPLEX SUBUNIT 2"/>
    <property type="match status" value="1"/>
</dbReference>
<dbReference type="InterPro" id="IPR036861">
    <property type="entry name" value="Endochitinase-like_sf"/>
</dbReference>
<keyword evidence="4" id="KW-0235">DNA replication</keyword>
<organism evidence="10 11">
    <name type="scientific">Entomortierella parvispora</name>
    <dbReference type="NCBI Taxonomy" id="205924"/>
    <lineage>
        <taxon>Eukaryota</taxon>
        <taxon>Fungi</taxon>
        <taxon>Fungi incertae sedis</taxon>
        <taxon>Mucoromycota</taxon>
        <taxon>Mortierellomycotina</taxon>
        <taxon>Mortierellomycetes</taxon>
        <taxon>Mortierellales</taxon>
        <taxon>Mortierellaceae</taxon>
        <taxon>Entomortierella</taxon>
    </lineage>
</organism>
<feature type="domain" description="Chitin-binding type-1" evidence="9">
    <location>
        <begin position="23"/>
        <end position="66"/>
    </location>
</feature>
<feature type="disulfide bond" evidence="6">
    <location>
        <begin position="37"/>
        <end position="51"/>
    </location>
</feature>
<evidence type="ECO:0000256" key="3">
    <source>
        <dbReference type="ARBA" id="ARBA00022669"/>
    </source>
</evidence>
<dbReference type="EMBL" id="BQFW01000002">
    <property type="protein sequence ID" value="GJJ69550.1"/>
    <property type="molecule type" value="Genomic_DNA"/>
</dbReference>
<dbReference type="InterPro" id="IPR056772">
    <property type="entry name" value="RecA-like_ORC2"/>
</dbReference>
<feature type="region of interest" description="Disordered" evidence="7">
    <location>
        <begin position="213"/>
        <end position="247"/>
    </location>
</feature>
<accession>A0A9P3LTE7</accession>
<evidence type="ECO:0000313" key="10">
    <source>
        <dbReference type="EMBL" id="GJJ69550.1"/>
    </source>
</evidence>
<feature type="compositionally biased region" description="Polar residues" evidence="7">
    <location>
        <begin position="213"/>
        <end position="224"/>
    </location>
</feature>
<dbReference type="GO" id="GO:0008061">
    <property type="term" value="F:chitin binding"/>
    <property type="evidence" value="ECO:0007669"/>
    <property type="project" value="UniProtKB-UniRule"/>
</dbReference>
<dbReference type="CDD" id="cd11618">
    <property type="entry name" value="ChtBD1_1"/>
    <property type="match status" value="1"/>
</dbReference>
<feature type="compositionally biased region" description="Low complexity" evidence="7">
    <location>
        <begin position="351"/>
        <end position="374"/>
    </location>
</feature>
<keyword evidence="6" id="KW-1015">Disulfide bond</keyword>
<dbReference type="Proteomes" id="UP000827284">
    <property type="component" value="Unassembled WGS sequence"/>
</dbReference>
<comment type="subcellular location">
    <subcellularLocation>
        <location evidence="1">Nucleus</location>
    </subcellularLocation>
</comment>
<dbReference type="InterPro" id="IPR056773">
    <property type="entry name" value="WHD_ORC2"/>
</dbReference>
<keyword evidence="5" id="KW-0539">Nucleus</keyword>
<evidence type="ECO:0000256" key="8">
    <source>
        <dbReference type="SAM" id="SignalP"/>
    </source>
</evidence>
<feature type="disulfide bond" evidence="6">
    <location>
        <begin position="32"/>
        <end position="44"/>
    </location>
</feature>
<name>A0A9P3LTE7_9FUNG</name>
<dbReference type="GO" id="GO:0006260">
    <property type="term" value="P:DNA replication"/>
    <property type="evidence" value="ECO:0007669"/>
    <property type="project" value="UniProtKB-KW"/>
</dbReference>
<evidence type="ECO:0000256" key="5">
    <source>
        <dbReference type="ARBA" id="ARBA00023242"/>
    </source>
</evidence>
<reference evidence="10" key="2">
    <citation type="journal article" date="2022" name="Microbiol. Resour. Announc.">
        <title>Whole-Genome Sequence of Entomortierella parvispora E1425, a Mucoromycotan Fungus Associated with Burkholderiaceae-Related Endosymbiotic Bacteria.</title>
        <authorList>
            <person name="Herlambang A."/>
            <person name="Guo Y."/>
            <person name="Takashima Y."/>
            <person name="Narisawa K."/>
            <person name="Ohta H."/>
            <person name="Nishizawa T."/>
        </authorList>
    </citation>
    <scope>NUCLEOTIDE SEQUENCE</scope>
    <source>
        <strain evidence="10">E1425</strain>
    </source>
</reference>
<keyword evidence="11" id="KW-1185">Reference proteome</keyword>
<keyword evidence="8" id="KW-0732">Signal</keyword>
<proteinExistence type="inferred from homology"/>
<feature type="region of interest" description="Disordered" evidence="7">
    <location>
        <begin position="337"/>
        <end position="434"/>
    </location>
</feature>
<dbReference type="Gene3D" id="3.30.60.10">
    <property type="entry name" value="Endochitinase-like"/>
    <property type="match status" value="1"/>
</dbReference>
<dbReference type="AlphaFoldDB" id="A0A9P3LTE7"/>
<evidence type="ECO:0000256" key="7">
    <source>
        <dbReference type="SAM" id="MobiDB-lite"/>
    </source>
</evidence>
<dbReference type="SUPFAM" id="SSF57016">
    <property type="entry name" value="Plant lectins/antimicrobial peptides"/>
    <property type="match status" value="1"/>
</dbReference>
<dbReference type="Pfam" id="PF04084">
    <property type="entry name" value="RecA-like_ORC2"/>
    <property type="match status" value="1"/>
</dbReference>
<dbReference type="PANTHER" id="PTHR14052">
    <property type="entry name" value="ORIGIN RECOGNITION COMPLEX SUBUNIT 2"/>
    <property type="match status" value="1"/>
</dbReference>
<feature type="region of interest" description="Disordered" evidence="7">
    <location>
        <begin position="129"/>
        <end position="155"/>
    </location>
</feature>
<dbReference type="Pfam" id="PF24882">
    <property type="entry name" value="WHD_ORC2"/>
    <property type="match status" value="1"/>
</dbReference>